<dbReference type="Proteomes" id="UP000266841">
    <property type="component" value="Unassembled WGS sequence"/>
</dbReference>
<sequence>VFHLGIDLQVDYKVLALPRVNDECIMEACVDAGIRGAELIGINRARKHQEALFMSDIVTADGTKIESTLLFDWTESAEYELGKHRSRFEYGREAPTASDWQAWNNYWNRHCNGSRFFTLPCQLGGWRAPSPRIWRTFYDEEEARLEVLSDTLGVISFREVNRRFVRTSSDLTATPKGATASVEWLSANSIKLKHYAGSQNNEPDDPVATDFLSHLRSWGGDWMWNDLRMDSDPAWVADSLRKGTIVCVTDGSYNRTIDPGVCSAGWIIMCRETKKRVIGTVLERSEAAGSYRGELLGMLAIRLFLLAVEQFYQVDSTSNSIKAVRAQKILAAVCFCRTNRSGIVR</sequence>
<feature type="non-terminal residue" evidence="1">
    <location>
        <position position="1"/>
    </location>
</feature>
<comment type="caution">
    <text evidence="1">The sequence shown here is derived from an EMBL/GenBank/DDBJ whole genome shotgun (WGS) entry which is preliminary data.</text>
</comment>
<reference evidence="1 2" key="1">
    <citation type="journal article" date="2012" name="Genome Biol.">
        <title>Genome and low-iron response of an oceanic diatom adapted to chronic iron limitation.</title>
        <authorList>
            <person name="Lommer M."/>
            <person name="Specht M."/>
            <person name="Roy A.S."/>
            <person name="Kraemer L."/>
            <person name="Andreson R."/>
            <person name="Gutowska M.A."/>
            <person name="Wolf J."/>
            <person name="Bergner S.V."/>
            <person name="Schilhabel M.B."/>
            <person name="Klostermeier U.C."/>
            <person name="Beiko R.G."/>
            <person name="Rosenstiel P."/>
            <person name="Hippler M."/>
            <person name="Laroche J."/>
        </authorList>
    </citation>
    <scope>NUCLEOTIDE SEQUENCE [LARGE SCALE GENOMIC DNA]</scope>
    <source>
        <strain evidence="1 2">CCMP1005</strain>
    </source>
</reference>
<organism evidence="1 2">
    <name type="scientific">Thalassiosira oceanica</name>
    <name type="common">Marine diatom</name>
    <dbReference type="NCBI Taxonomy" id="159749"/>
    <lineage>
        <taxon>Eukaryota</taxon>
        <taxon>Sar</taxon>
        <taxon>Stramenopiles</taxon>
        <taxon>Ochrophyta</taxon>
        <taxon>Bacillariophyta</taxon>
        <taxon>Coscinodiscophyceae</taxon>
        <taxon>Thalassiosirophycidae</taxon>
        <taxon>Thalassiosirales</taxon>
        <taxon>Thalassiosiraceae</taxon>
        <taxon>Thalassiosira</taxon>
    </lineage>
</organism>
<dbReference type="EMBL" id="AGNL01035618">
    <property type="protein sequence ID" value="EJK54586.1"/>
    <property type="molecule type" value="Genomic_DNA"/>
</dbReference>
<accession>K0S0I7</accession>
<name>K0S0I7_THAOC</name>
<protein>
    <submittedName>
        <fullName evidence="1">Uncharacterized protein</fullName>
    </submittedName>
</protein>
<proteinExistence type="predicted"/>
<evidence type="ECO:0000313" key="2">
    <source>
        <dbReference type="Proteomes" id="UP000266841"/>
    </source>
</evidence>
<dbReference type="AlphaFoldDB" id="K0S0I7"/>
<gene>
    <name evidence="1" type="ORF">THAOC_25770</name>
</gene>
<keyword evidence="2" id="KW-1185">Reference proteome</keyword>
<evidence type="ECO:0000313" key="1">
    <source>
        <dbReference type="EMBL" id="EJK54586.1"/>
    </source>
</evidence>